<proteinExistence type="predicted"/>
<protein>
    <submittedName>
        <fullName evidence="1">Uncharacterized protein</fullName>
    </submittedName>
</protein>
<sequence>MQRRMRSALCINTRLQLLPAAVDRPYGGRVCWVIEMAGMACSSLNPLSSPILICKPRVRALGPVVPCKTFMEPYRGYSSVFKDIGSTLSRELKLTSAPSQLGYDALHPMTEARAKKSVNESTGIEYLLELEVRAPESNDAAFRTLVHARPGSSIPDMTIAAFLQPGLSARLSLEMTPEVGDAPAALARFFDQADKLAILNPQAVQQNIRKGRVGFQTASPLQDLPTFEKLAWSFVKEWLVVSRGGRKIR</sequence>
<name>A0A1Y1INJ8_KLENI</name>
<evidence type="ECO:0000313" key="2">
    <source>
        <dbReference type="Proteomes" id="UP000054558"/>
    </source>
</evidence>
<reference evidence="1 2" key="1">
    <citation type="journal article" date="2014" name="Nat. Commun.">
        <title>Klebsormidium flaccidum genome reveals primary factors for plant terrestrial adaptation.</title>
        <authorList>
            <person name="Hori K."/>
            <person name="Maruyama F."/>
            <person name="Fujisawa T."/>
            <person name="Togashi T."/>
            <person name="Yamamoto N."/>
            <person name="Seo M."/>
            <person name="Sato S."/>
            <person name="Yamada T."/>
            <person name="Mori H."/>
            <person name="Tajima N."/>
            <person name="Moriyama T."/>
            <person name="Ikeuchi M."/>
            <person name="Watanabe M."/>
            <person name="Wada H."/>
            <person name="Kobayashi K."/>
            <person name="Saito M."/>
            <person name="Masuda T."/>
            <person name="Sasaki-Sekimoto Y."/>
            <person name="Mashiguchi K."/>
            <person name="Awai K."/>
            <person name="Shimojima M."/>
            <person name="Masuda S."/>
            <person name="Iwai M."/>
            <person name="Nobusawa T."/>
            <person name="Narise T."/>
            <person name="Kondo S."/>
            <person name="Saito H."/>
            <person name="Sato R."/>
            <person name="Murakawa M."/>
            <person name="Ihara Y."/>
            <person name="Oshima-Yamada Y."/>
            <person name="Ohtaka K."/>
            <person name="Satoh M."/>
            <person name="Sonobe K."/>
            <person name="Ishii M."/>
            <person name="Ohtani R."/>
            <person name="Kanamori-Sato M."/>
            <person name="Honoki R."/>
            <person name="Miyazaki D."/>
            <person name="Mochizuki H."/>
            <person name="Umetsu J."/>
            <person name="Higashi K."/>
            <person name="Shibata D."/>
            <person name="Kamiya Y."/>
            <person name="Sato N."/>
            <person name="Nakamura Y."/>
            <person name="Tabata S."/>
            <person name="Ida S."/>
            <person name="Kurokawa K."/>
            <person name="Ohta H."/>
        </authorList>
    </citation>
    <scope>NUCLEOTIDE SEQUENCE [LARGE SCALE GENOMIC DNA]</scope>
    <source>
        <strain evidence="1 2">NIES-2285</strain>
    </source>
</reference>
<dbReference type="EMBL" id="DF237968">
    <property type="protein sequence ID" value="GAQ92465.1"/>
    <property type="molecule type" value="Genomic_DNA"/>
</dbReference>
<evidence type="ECO:0000313" key="1">
    <source>
        <dbReference type="EMBL" id="GAQ92465.1"/>
    </source>
</evidence>
<dbReference type="AlphaFoldDB" id="A0A1Y1INJ8"/>
<gene>
    <name evidence="1" type="ORF">KFL_010190070</name>
</gene>
<accession>A0A1Y1INJ8</accession>
<dbReference type="Proteomes" id="UP000054558">
    <property type="component" value="Unassembled WGS sequence"/>
</dbReference>
<organism evidence="1 2">
    <name type="scientific">Klebsormidium nitens</name>
    <name type="common">Green alga</name>
    <name type="synonym">Ulothrix nitens</name>
    <dbReference type="NCBI Taxonomy" id="105231"/>
    <lineage>
        <taxon>Eukaryota</taxon>
        <taxon>Viridiplantae</taxon>
        <taxon>Streptophyta</taxon>
        <taxon>Klebsormidiophyceae</taxon>
        <taxon>Klebsormidiales</taxon>
        <taxon>Klebsormidiaceae</taxon>
        <taxon>Klebsormidium</taxon>
    </lineage>
</organism>
<keyword evidence="2" id="KW-1185">Reference proteome</keyword>